<evidence type="ECO:0008006" key="4">
    <source>
        <dbReference type="Google" id="ProtNLM"/>
    </source>
</evidence>
<dbReference type="AlphaFoldDB" id="A0A1H9GC87"/>
<keyword evidence="1" id="KW-0732">Signal</keyword>
<evidence type="ECO:0000313" key="3">
    <source>
        <dbReference type="Proteomes" id="UP000199496"/>
    </source>
</evidence>
<accession>A0A1H9GC87</accession>
<sequence length="227" mass="25809">MKKIKTIFLLIVIFSLSACIGGSGGSGGKEDSSEELVYSVAGAWSPEPGLVFNFEMLGIDSDGINYQGRMMRANRDSIMHSGMLVVPVESLIDIYDQFGYRDIINTMTYMDYHGHMIYFEDLSTSTRCVPVSPYKLPDVMRIGDFGRNNDIECTDGTWIESRWWLERDSGQRARLVELQLIRDTFSHQVFSSSEASTVIDKNGNIYSVEMKIDLPDYGYWIKLWSNN</sequence>
<organism evidence="2 3">
    <name type="scientific">Ectothiorhodospira magna</name>
    <dbReference type="NCBI Taxonomy" id="867345"/>
    <lineage>
        <taxon>Bacteria</taxon>
        <taxon>Pseudomonadati</taxon>
        <taxon>Pseudomonadota</taxon>
        <taxon>Gammaproteobacteria</taxon>
        <taxon>Chromatiales</taxon>
        <taxon>Ectothiorhodospiraceae</taxon>
        <taxon>Ectothiorhodospira</taxon>
    </lineage>
</organism>
<feature type="signal peptide" evidence="1">
    <location>
        <begin position="1"/>
        <end position="18"/>
    </location>
</feature>
<feature type="chain" id="PRO_5011680566" description="Lipoprotein" evidence="1">
    <location>
        <begin position="19"/>
        <end position="227"/>
    </location>
</feature>
<evidence type="ECO:0000313" key="2">
    <source>
        <dbReference type="EMBL" id="SEQ47653.1"/>
    </source>
</evidence>
<gene>
    <name evidence="2" type="ORF">SAMN05421693_1354</name>
</gene>
<dbReference type="EMBL" id="FOFO01000035">
    <property type="protein sequence ID" value="SEQ47653.1"/>
    <property type="molecule type" value="Genomic_DNA"/>
</dbReference>
<keyword evidence="3" id="KW-1185">Reference proteome</keyword>
<dbReference type="Proteomes" id="UP000199496">
    <property type="component" value="Unassembled WGS sequence"/>
</dbReference>
<dbReference type="PROSITE" id="PS51257">
    <property type="entry name" value="PROKAR_LIPOPROTEIN"/>
    <property type="match status" value="1"/>
</dbReference>
<protein>
    <recommendedName>
        <fullName evidence="4">Lipoprotein</fullName>
    </recommendedName>
</protein>
<proteinExistence type="predicted"/>
<reference evidence="2 3" key="1">
    <citation type="submission" date="2016-10" db="EMBL/GenBank/DDBJ databases">
        <authorList>
            <person name="de Groot N.N."/>
        </authorList>
    </citation>
    <scope>NUCLEOTIDE SEQUENCE [LARGE SCALE GENOMIC DNA]</scope>
    <source>
        <strain evidence="2 3">B7-7</strain>
    </source>
</reference>
<evidence type="ECO:0000256" key="1">
    <source>
        <dbReference type="SAM" id="SignalP"/>
    </source>
</evidence>
<name>A0A1H9GC87_9GAMM</name>